<dbReference type="Proteomes" id="UP000026962">
    <property type="component" value="Chromosome 1"/>
</dbReference>
<feature type="compositionally biased region" description="Basic residues" evidence="1">
    <location>
        <begin position="10"/>
        <end position="35"/>
    </location>
</feature>
<evidence type="ECO:0000313" key="3">
    <source>
        <dbReference type="Proteomes" id="UP000026962"/>
    </source>
</evidence>
<proteinExistence type="predicted"/>
<sequence>MPSNHLEATRRKRERRKPRRRRERRQKRMRKKRRQLSSVPPNWRMHHSHPRRGHLNHRTGELLPRTGGSLLMHLVLEVGRESWLLALCLGPELSARENGAEPCRLRLSAIFSGVEPLAVVAGLSTRNIGAQVHCLSAPALGKIGAVLRLDLLRAAKSNLSANAVGAELPELSTIFLGAEVHRLSAPALGKTGAVLRLDLPRAAKSNR</sequence>
<evidence type="ECO:0000313" key="2">
    <source>
        <dbReference type="EnsemblPlants" id="OPUNC01G25510.1"/>
    </source>
</evidence>
<feature type="compositionally biased region" description="Basic residues" evidence="1">
    <location>
        <begin position="44"/>
        <end position="57"/>
    </location>
</feature>
<dbReference type="EnsemblPlants" id="OPUNC01G25510.1">
    <property type="protein sequence ID" value="OPUNC01G25510.1"/>
    <property type="gene ID" value="OPUNC01G25510"/>
</dbReference>
<reference evidence="2" key="1">
    <citation type="submission" date="2015-04" db="UniProtKB">
        <authorList>
            <consortium name="EnsemblPlants"/>
        </authorList>
    </citation>
    <scope>IDENTIFICATION</scope>
</reference>
<dbReference type="Gramene" id="OPUNC01G25510.1">
    <property type="protein sequence ID" value="OPUNC01G25510.1"/>
    <property type="gene ID" value="OPUNC01G25510"/>
</dbReference>
<protein>
    <submittedName>
        <fullName evidence="2">Uncharacterized protein</fullName>
    </submittedName>
</protein>
<reference evidence="2" key="2">
    <citation type="submission" date="2018-05" db="EMBL/GenBank/DDBJ databases">
        <title>OpunRS2 (Oryza punctata Reference Sequence Version 2).</title>
        <authorList>
            <person name="Zhang J."/>
            <person name="Kudrna D."/>
            <person name="Lee S."/>
            <person name="Talag J."/>
            <person name="Welchert J."/>
            <person name="Wing R.A."/>
        </authorList>
    </citation>
    <scope>NUCLEOTIDE SEQUENCE [LARGE SCALE GENOMIC DNA]</scope>
</reference>
<name>A0A0E0JM33_ORYPU</name>
<dbReference type="HOGENOM" id="CLU_1328233_0_0_1"/>
<accession>A0A0E0JM33</accession>
<evidence type="ECO:0000256" key="1">
    <source>
        <dbReference type="SAM" id="MobiDB-lite"/>
    </source>
</evidence>
<dbReference type="AlphaFoldDB" id="A0A0E0JM33"/>
<keyword evidence="3" id="KW-1185">Reference proteome</keyword>
<organism evidence="2">
    <name type="scientific">Oryza punctata</name>
    <name type="common">Red rice</name>
    <dbReference type="NCBI Taxonomy" id="4537"/>
    <lineage>
        <taxon>Eukaryota</taxon>
        <taxon>Viridiplantae</taxon>
        <taxon>Streptophyta</taxon>
        <taxon>Embryophyta</taxon>
        <taxon>Tracheophyta</taxon>
        <taxon>Spermatophyta</taxon>
        <taxon>Magnoliopsida</taxon>
        <taxon>Liliopsida</taxon>
        <taxon>Poales</taxon>
        <taxon>Poaceae</taxon>
        <taxon>BOP clade</taxon>
        <taxon>Oryzoideae</taxon>
        <taxon>Oryzeae</taxon>
        <taxon>Oryzinae</taxon>
        <taxon>Oryza</taxon>
    </lineage>
</organism>
<feature type="region of interest" description="Disordered" evidence="1">
    <location>
        <begin position="1"/>
        <end position="59"/>
    </location>
</feature>